<evidence type="ECO:0000256" key="1">
    <source>
        <dbReference type="SAM" id="Coils"/>
    </source>
</evidence>
<sequence length="584" mass="66578">MGRPGTGRGGGTSARPPGTASRLATGMAPGTSRGSVPAGGGLALNSQLKVTDRPMTKQGLSGMKTSAGARLNQRLVKDRTYFLGLLRTKIQELSAETLNLQREAEKTSENQASYVTYEKRAESLAAEIKQFQRELGDYNTLVDKLNTDESINDIQMDYEDLQIANNREAKVLDSLFEQKQKKQEQLSGLQLELQQEKSMAEQMVADMPAEMKKKYMKAKEVNEHMNKQLNIDQKEVDQLTLKRKELDEELAASPVKQEAVKLYEQLHELEEKRDHLISEANNTLSPQEEREKLLLKVKEDNQEIASMDRQKAEIKDRLANIHTELQQIDMDLEDSQGEKNQKYKELKKREETMDEFLNTFEDAKKQEIEKTGTVESTIVQLLNSISGDLQAYAHLPSANEFGAMKSDLDLKQGEMEKSKTTADNLMQVSQSLQTDLENVETLERKVTSELVSLKERISSMADELITFKDLDRLKREAEERKDKLQEDKISLHKRREALKILLTSVSQQYDMSKSAMNENETHMQLINLERKWQHLEQNNFVMKEFIASKSSETDARPILRRVNGMMKNYNNHLLESLGGKSQGM</sequence>
<proteinExistence type="predicted"/>
<protein>
    <submittedName>
        <fullName evidence="3">DgyrCDS12662</fullName>
    </submittedName>
</protein>
<reference evidence="3 4" key="1">
    <citation type="submission" date="2020-08" db="EMBL/GenBank/DDBJ databases">
        <authorList>
            <person name="Hejnol A."/>
        </authorList>
    </citation>
    <scope>NUCLEOTIDE SEQUENCE [LARGE SCALE GENOMIC DNA]</scope>
</reference>
<dbReference type="Proteomes" id="UP000549394">
    <property type="component" value="Unassembled WGS sequence"/>
</dbReference>
<feature type="region of interest" description="Disordered" evidence="2">
    <location>
        <begin position="1"/>
        <end position="42"/>
    </location>
</feature>
<evidence type="ECO:0000256" key="2">
    <source>
        <dbReference type="SAM" id="MobiDB-lite"/>
    </source>
</evidence>
<dbReference type="OrthoDB" id="444379at2759"/>
<dbReference type="GO" id="GO:0005929">
    <property type="term" value="C:cilium"/>
    <property type="evidence" value="ECO:0007669"/>
    <property type="project" value="TreeGrafter"/>
</dbReference>
<dbReference type="GO" id="GO:0035735">
    <property type="term" value="P:intraciliary transport involved in cilium assembly"/>
    <property type="evidence" value="ECO:0007669"/>
    <property type="project" value="TreeGrafter"/>
</dbReference>
<dbReference type="GO" id="GO:0048487">
    <property type="term" value="F:beta-tubulin binding"/>
    <property type="evidence" value="ECO:0007669"/>
    <property type="project" value="InterPro"/>
</dbReference>
<keyword evidence="1" id="KW-0175">Coiled coil</keyword>
<comment type="caution">
    <text evidence="3">The sequence shown here is derived from an EMBL/GenBank/DDBJ whole genome shotgun (WGS) entry which is preliminary data.</text>
</comment>
<dbReference type="InterPro" id="IPR029602">
    <property type="entry name" value="IFT74"/>
</dbReference>
<dbReference type="AlphaFoldDB" id="A0A7I8W817"/>
<feature type="coiled-coil region" evidence="1">
    <location>
        <begin position="436"/>
        <end position="494"/>
    </location>
</feature>
<dbReference type="PANTHER" id="PTHR31432:SF0">
    <property type="entry name" value="INTRAFLAGELLAR TRANSPORT PROTEIN 74 HOMOLOG"/>
    <property type="match status" value="1"/>
</dbReference>
<dbReference type="GO" id="GO:0030992">
    <property type="term" value="C:intraciliary transport particle B"/>
    <property type="evidence" value="ECO:0007669"/>
    <property type="project" value="InterPro"/>
</dbReference>
<evidence type="ECO:0000313" key="3">
    <source>
        <dbReference type="EMBL" id="CAD5124370.1"/>
    </source>
</evidence>
<feature type="coiled-coil region" evidence="1">
    <location>
        <begin position="83"/>
        <end position="148"/>
    </location>
</feature>
<name>A0A7I8W817_9ANNE</name>
<feature type="compositionally biased region" description="Gly residues" evidence="2">
    <location>
        <begin position="1"/>
        <end position="12"/>
    </location>
</feature>
<accession>A0A7I8W817</accession>
<dbReference type="EMBL" id="CAJFCJ010000020">
    <property type="protein sequence ID" value="CAD5124370.1"/>
    <property type="molecule type" value="Genomic_DNA"/>
</dbReference>
<organism evidence="3 4">
    <name type="scientific">Dimorphilus gyrociliatus</name>
    <dbReference type="NCBI Taxonomy" id="2664684"/>
    <lineage>
        <taxon>Eukaryota</taxon>
        <taxon>Metazoa</taxon>
        <taxon>Spiralia</taxon>
        <taxon>Lophotrochozoa</taxon>
        <taxon>Annelida</taxon>
        <taxon>Polychaeta</taxon>
        <taxon>Polychaeta incertae sedis</taxon>
        <taxon>Dinophilidae</taxon>
        <taxon>Dimorphilus</taxon>
    </lineage>
</organism>
<keyword evidence="4" id="KW-1185">Reference proteome</keyword>
<evidence type="ECO:0000313" key="4">
    <source>
        <dbReference type="Proteomes" id="UP000549394"/>
    </source>
</evidence>
<dbReference type="PANTHER" id="PTHR31432">
    <property type="entry name" value="INTRAFLAGELLAR TRANSPORT PROTEIN 74 HOMOLOG"/>
    <property type="match status" value="1"/>
</dbReference>
<feature type="coiled-coil region" evidence="1">
    <location>
        <begin position="172"/>
        <end position="317"/>
    </location>
</feature>
<gene>
    <name evidence="3" type="ORF">DGYR_LOCUS11920</name>
</gene>